<reference evidence="2" key="1">
    <citation type="journal article" date="2020" name="New Phytol.">
        <title>Comparative genomics reveals dynamic genome evolution in host specialist ectomycorrhizal fungi.</title>
        <authorList>
            <person name="Lofgren L.A."/>
            <person name="Nguyen N.H."/>
            <person name="Vilgalys R."/>
            <person name="Ruytinx J."/>
            <person name="Liao H.L."/>
            <person name="Branco S."/>
            <person name="Kuo A."/>
            <person name="LaButti K."/>
            <person name="Lipzen A."/>
            <person name="Andreopoulos W."/>
            <person name="Pangilinan J."/>
            <person name="Riley R."/>
            <person name="Hundley H."/>
            <person name="Na H."/>
            <person name="Barry K."/>
            <person name="Grigoriev I.V."/>
            <person name="Stajich J.E."/>
            <person name="Kennedy P.G."/>
        </authorList>
    </citation>
    <scope>NUCLEOTIDE SEQUENCE</scope>
    <source>
        <strain evidence="2">S12</strain>
    </source>
</reference>
<dbReference type="EMBL" id="JABBWE010000053">
    <property type="protein sequence ID" value="KAG1790105.1"/>
    <property type="molecule type" value="Genomic_DNA"/>
</dbReference>
<comment type="caution">
    <text evidence="2">The sequence shown here is derived from an EMBL/GenBank/DDBJ whole genome shotgun (WGS) entry which is preliminary data.</text>
</comment>
<evidence type="ECO:0000313" key="2">
    <source>
        <dbReference type="EMBL" id="KAG1790105.1"/>
    </source>
</evidence>
<sequence>MPLVELWWLCFLRWCLYHRYCHWVVLRKLSSRGAVSVEKCMPSRQDVYPRWFYYSDEYQEQTPFSLLDNVLIECVSDLSILRGKSKKDRLCNRVKINYEIDFPPPQSLQKYVGPIRRAINWTIKPRRDNPRDVNGSRIYQLMLQHMQLLPCAKYTQPVFVETLKAGKGNIKALDKAAGQSPTKKSSFTAAAVEEDKLEYTMIE</sequence>
<keyword evidence="3" id="KW-1185">Reference proteome</keyword>
<accession>A0A9P7AID7</accession>
<evidence type="ECO:0000256" key="1">
    <source>
        <dbReference type="SAM" id="SignalP"/>
    </source>
</evidence>
<keyword evidence="1" id="KW-0732">Signal</keyword>
<feature type="signal peptide" evidence="1">
    <location>
        <begin position="1"/>
        <end position="17"/>
    </location>
</feature>
<protein>
    <submittedName>
        <fullName evidence="2">Uncharacterized protein</fullName>
    </submittedName>
</protein>
<dbReference type="RefSeq" id="XP_041157090.1">
    <property type="nucleotide sequence ID" value="XM_041300468.1"/>
</dbReference>
<gene>
    <name evidence="2" type="ORF">HD556DRAFT_1310889</name>
</gene>
<feature type="chain" id="PRO_5040384114" evidence="1">
    <location>
        <begin position="18"/>
        <end position="203"/>
    </location>
</feature>
<name>A0A9P7AID7_9AGAM</name>
<dbReference type="GeneID" id="64594232"/>
<organism evidence="2 3">
    <name type="scientific">Suillus plorans</name>
    <dbReference type="NCBI Taxonomy" id="116603"/>
    <lineage>
        <taxon>Eukaryota</taxon>
        <taxon>Fungi</taxon>
        <taxon>Dikarya</taxon>
        <taxon>Basidiomycota</taxon>
        <taxon>Agaricomycotina</taxon>
        <taxon>Agaricomycetes</taxon>
        <taxon>Agaricomycetidae</taxon>
        <taxon>Boletales</taxon>
        <taxon>Suillineae</taxon>
        <taxon>Suillaceae</taxon>
        <taxon>Suillus</taxon>
    </lineage>
</organism>
<evidence type="ECO:0000313" key="3">
    <source>
        <dbReference type="Proteomes" id="UP000719766"/>
    </source>
</evidence>
<dbReference type="AlphaFoldDB" id="A0A9P7AID7"/>
<proteinExistence type="predicted"/>
<dbReference type="OrthoDB" id="2690420at2759"/>
<dbReference type="Proteomes" id="UP000719766">
    <property type="component" value="Unassembled WGS sequence"/>
</dbReference>